<proteinExistence type="predicted"/>
<evidence type="ECO:0000313" key="3">
    <source>
        <dbReference type="Proteomes" id="UP001445335"/>
    </source>
</evidence>
<reference evidence="2 3" key="1">
    <citation type="journal article" date="2024" name="Nat. Commun.">
        <title>Phylogenomics reveals the evolutionary origins of lichenization in chlorophyte algae.</title>
        <authorList>
            <person name="Puginier C."/>
            <person name="Libourel C."/>
            <person name="Otte J."/>
            <person name="Skaloud P."/>
            <person name="Haon M."/>
            <person name="Grisel S."/>
            <person name="Petersen M."/>
            <person name="Berrin J.G."/>
            <person name="Delaux P.M."/>
            <person name="Dal Grande F."/>
            <person name="Keller J."/>
        </authorList>
    </citation>
    <scope>NUCLEOTIDE SEQUENCE [LARGE SCALE GENOMIC DNA]</scope>
    <source>
        <strain evidence="2 3">SAG 245.80</strain>
    </source>
</reference>
<name>A0AAW1RHU3_9CHLO</name>
<sequence>MESDVFASPDGDGLDVGAEIQEGCLDGSTAHKESVATVDDAMTVSYDDEGVRVLVELVCEGEGVHVHILGKRDQGSQRMSALLECAKAAREALRTTCTATLSTVNLLVRRAQAKGLEELLASDAQIRNFGPGWLPSERGPLLAYPAWLAGEWQVAGVRLEGVVFPLGQRFVNRLTPGVTKASLIAALADVGASQDRAVTYRERYVATADGRSAAPDRPFNIQQQVDAFLGLPGSVQSVASADPARLAITFTTPRRDKSVQAADRRRAELFVNAHGSAAPTSDRFVASEGFRQVTQANRAGQVGDYQVVREYSRQADGSVAVRQRVAAFLQPQDALYFETGGRAVALYDHTYVLQPSAQGTPTDP</sequence>
<keyword evidence="3" id="KW-1185">Reference proteome</keyword>
<evidence type="ECO:0000313" key="2">
    <source>
        <dbReference type="EMBL" id="KAK9833302.1"/>
    </source>
</evidence>
<feature type="domain" description="DUF6816" evidence="1">
    <location>
        <begin position="142"/>
        <end position="354"/>
    </location>
</feature>
<protein>
    <recommendedName>
        <fullName evidence="1">DUF6816 domain-containing protein</fullName>
    </recommendedName>
</protein>
<dbReference type="Proteomes" id="UP001445335">
    <property type="component" value="Unassembled WGS sequence"/>
</dbReference>
<organism evidence="2 3">
    <name type="scientific">Elliptochloris bilobata</name>
    <dbReference type="NCBI Taxonomy" id="381761"/>
    <lineage>
        <taxon>Eukaryota</taxon>
        <taxon>Viridiplantae</taxon>
        <taxon>Chlorophyta</taxon>
        <taxon>core chlorophytes</taxon>
        <taxon>Trebouxiophyceae</taxon>
        <taxon>Trebouxiophyceae incertae sedis</taxon>
        <taxon>Elliptochloris clade</taxon>
        <taxon>Elliptochloris</taxon>
    </lineage>
</organism>
<comment type="caution">
    <text evidence="2">The sequence shown here is derived from an EMBL/GenBank/DDBJ whole genome shotgun (WGS) entry which is preliminary data.</text>
</comment>
<dbReference type="EMBL" id="JALJOU010000037">
    <property type="protein sequence ID" value="KAK9833302.1"/>
    <property type="molecule type" value="Genomic_DNA"/>
</dbReference>
<accession>A0AAW1RHU3</accession>
<dbReference type="Pfam" id="PF20670">
    <property type="entry name" value="DUF6816"/>
    <property type="match status" value="1"/>
</dbReference>
<dbReference type="AlphaFoldDB" id="A0AAW1RHU3"/>
<evidence type="ECO:0000259" key="1">
    <source>
        <dbReference type="Pfam" id="PF20670"/>
    </source>
</evidence>
<dbReference type="InterPro" id="IPR049213">
    <property type="entry name" value="DUF6816"/>
</dbReference>
<gene>
    <name evidence="2" type="ORF">WJX81_004567</name>
</gene>